<dbReference type="PANTHER" id="PTHR10695:SF46">
    <property type="entry name" value="BIFUNCTIONAL COENZYME A SYNTHASE-RELATED"/>
    <property type="match status" value="1"/>
</dbReference>
<sequence>MRIHWPFLRIIGLTGGVGTGKTTVSAIFRDSFGVRVISADAISRHVMRPGRPAYRHILKHFGEEYTLPSGHLDRRKLAKLIQTDREARAKLQQCTNVYILLSICNQILYHFFHGARYVVLDAPLLLETRLRLLINPVIVVWAPPDVQVRRLVERDGSQITEDQARKRVESQLHIDMKTNLADYVIRNDVDSVENAHQEVHRILTEITTSSRRAGHSVLGALILNGALTLFFVLAMVGSGWAMRGILFTVWVLVMLMLWM</sequence>
<protein>
    <submittedName>
        <fullName evidence="4">Dephospho-CoA kinase</fullName>
    </submittedName>
</protein>
<keyword evidence="3" id="KW-0812">Transmembrane</keyword>
<dbReference type="GO" id="GO:0004140">
    <property type="term" value="F:dephospho-CoA kinase activity"/>
    <property type="evidence" value="ECO:0007669"/>
    <property type="project" value="InterPro"/>
</dbReference>
<dbReference type="Gene3D" id="3.40.50.300">
    <property type="entry name" value="P-loop containing nucleotide triphosphate hydrolases"/>
    <property type="match status" value="1"/>
</dbReference>
<dbReference type="PANTHER" id="PTHR10695">
    <property type="entry name" value="DEPHOSPHO-COA KINASE-RELATED"/>
    <property type="match status" value="1"/>
</dbReference>
<keyword evidence="2" id="KW-0067">ATP-binding</keyword>
<evidence type="ECO:0000313" key="5">
    <source>
        <dbReference type="Proteomes" id="UP000717585"/>
    </source>
</evidence>
<keyword evidence="4" id="KW-0808">Transferase</keyword>
<reference evidence="4" key="1">
    <citation type="submission" date="2021-05" db="EMBL/GenBank/DDBJ databases">
        <title>A free-living protist that lacks canonical eukaryotic 1 DNA replication and segregation systems.</title>
        <authorList>
            <person name="Salas-Leiva D.E."/>
            <person name="Tromer E.C."/>
            <person name="Curtis B.A."/>
            <person name="Jerlstrom-Hultqvist J."/>
            <person name="Kolisko M."/>
            <person name="Yi Z."/>
            <person name="Salas-Leiva J.S."/>
            <person name="Gallot-Lavallee L."/>
            <person name="Kops G.J.P.L."/>
            <person name="Archibald J.M."/>
            <person name="Simpson A.G.B."/>
            <person name="Roger A.J."/>
        </authorList>
    </citation>
    <scope>NUCLEOTIDE SEQUENCE</scope>
    <source>
        <strain evidence="4">BICM</strain>
    </source>
</reference>
<comment type="caution">
    <text evidence="4">The sequence shown here is derived from an EMBL/GenBank/DDBJ whole genome shotgun (WGS) entry which is preliminary data.</text>
</comment>
<dbReference type="PROSITE" id="PS51219">
    <property type="entry name" value="DPCK"/>
    <property type="match status" value="1"/>
</dbReference>
<keyword evidence="3" id="KW-1133">Transmembrane helix</keyword>
<evidence type="ECO:0000256" key="3">
    <source>
        <dbReference type="SAM" id="Phobius"/>
    </source>
</evidence>
<dbReference type="OrthoDB" id="247245at2759"/>
<keyword evidence="1" id="KW-0547">Nucleotide-binding</keyword>
<dbReference type="AlphaFoldDB" id="A0A8J6B704"/>
<evidence type="ECO:0000313" key="4">
    <source>
        <dbReference type="EMBL" id="KAG9395599.1"/>
    </source>
</evidence>
<keyword evidence="5" id="KW-1185">Reference proteome</keyword>
<dbReference type="CDD" id="cd02022">
    <property type="entry name" value="DPCK"/>
    <property type="match status" value="1"/>
</dbReference>
<dbReference type="Pfam" id="PF01121">
    <property type="entry name" value="CoaE"/>
    <property type="match status" value="1"/>
</dbReference>
<dbReference type="HAMAP" id="MF_00376">
    <property type="entry name" value="Dephospho_CoA_kinase"/>
    <property type="match status" value="1"/>
</dbReference>
<dbReference type="Proteomes" id="UP000717585">
    <property type="component" value="Unassembled WGS sequence"/>
</dbReference>
<evidence type="ECO:0000256" key="2">
    <source>
        <dbReference type="ARBA" id="ARBA00022840"/>
    </source>
</evidence>
<dbReference type="InterPro" id="IPR027417">
    <property type="entry name" value="P-loop_NTPase"/>
</dbReference>
<evidence type="ECO:0000256" key="1">
    <source>
        <dbReference type="ARBA" id="ARBA00022741"/>
    </source>
</evidence>
<name>A0A8J6B704_9EUKA</name>
<dbReference type="EMBL" id="JAHDYR010000009">
    <property type="protein sequence ID" value="KAG9395599.1"/>
    <property type="molecule type" value="Genomic_DNA"/>
</dbReference>
<dbReference type="GO" id="GO:0015937">
    <property type="term" value="P:coenzyme A biosynthetic process"/>
    <property type="evidence" value="ECO:0007669"/>
    <property type="project" value="InterPro"/>
</dbReference>
<proteinExistence type="inferred from homology"/>
<keyword evidence="4" id="KW-0418">Kinase</keyword>
<dbReference type="SUPFAM" id="SSF52540">
    <property type="entry name" value="P-loop containing nucleoside triphosphate hydrolases"/>
    <property type="match status" value="1"/>
</dbReference>
<feature type="transmembrane region" description="Helical" evidence="3">
    <location>
        <begin position="240"/>
        <end position="258"/>
    </location>
</feature>
<organism evidence="4 5">
    <name type="scientific">Carpediemonas membranifera</name>
    <dbReference type="NCBI Taxonomy" id="201153"/>
    <lineage>
        <taxon>Eukaryota</taxon>
        <taxon>Metamonada</taxon>
        <taxon>Carpediemonas-like organisms</taxon>
        <taxon>Carpediemonas</taxon>
    </lineage>
</organism>
<dbReference type="NCBIfam" id="TIGR00152">
    <property type="entry name" value="dephospho-CoA kinase"/>
    <property type="match status" value="1"/>
</dbReference>
<gene>
    <name evidence="4" type="ORF">J8273_2794</name>
</gene>
<keyword evidence="3" id="KW-0472">Membrane</keyword>
<accession>A0A8J6B704</accession>
<dbReference type="InterPro" id="IPR001977">
    <property type="entry name" value="Depp_CoAkinase"/>
</dbReference>
<dbReference type="GO" id="GO:0005524">
    <property type="term" value="F:ATP binding"/>
    <property type="evidence" value="ECO:0007669"/>
    <property type="project" value="UniProtKB-KW"/>
</dbReference>
<feature type="transmembrane region" description="Helical" evidence="3">
    <location>
        <begin position="217"/>
        <end position="234"/>
    </location>
</feature>